<evidence type="ECO:0000313" key="1">
    <source>
        <dbReference type="EMBL" id="KDR22674.1"/>
    </source>
</evidence>
<organism evidence="1 2">
    <name type="scientific">Zootermopsis nevadensis</name>
    <name type="common">Dampwood termite</name>
    <dbReference type="NCBI Taxonomy" id="136037"/>
    <lineage>
        <taxon>Eukaryota</taxon>
        <taxon>Metazoa</taxon>
        <taxon>Ecdysozoa</taxon>
        <taxon>Arthropoda</taxon>
        <taxon>Hexapoda</taxon>
        <taxon>Insecta</taxon>
        <taxon>Pterygota</taxon>
        <taxon>Neoptera</taxon>
        <taxon>Polyneoptera</taxon>
        <taxon>Dictyoptera</taxon>
        <taxon>Blattodea</taxon>
        <taxon>Blattoidea</taxon>
        <taxon>Termitoidae</taxon>
        <taxon>Termopsidae</taxon>
        <taxon>Zootermopsis</taxon>
    </lineage>
</organism>
<dbReference type="Proteomes" id="UP000027135">
    <property type="component" value="Unassembled WGS sequence"/>
</dbReference>
<gene>
    <name evidence="1" type="ORF">L798_12808</name>
</gene>
<dbReference type="InParanoid" id="A0A067RS89"/>
<sequence length="44" mass="5012">MYEKQQSYSLQESTVVHKTHVETYYPGTSLVCCIAFALSSEHTN</sequence>
<keyword evidence="2" id="KW-1185">Reference proteome</keyword>
<name>A0A067RS89_ZOONE</name>
<dbReference type="AlphaFoldDB" id="A0A067RS89"/>
<proteinExistence type="predicted"/>
<reference evidence="1 2" key="1">
    <citation type="journal article" date="2014" name="Nat. Commun.">
        <title>Molecular traces of alternative social organization in a termite genome.</title>
        <authorList>
            <person name="Terrapon N."/>
            <person name="Li C."/>
            <person name="Robertson H.M."/>
            <person name="Ji L."/>
            <person name="Meng X."/>
            <person name="Booth W."/>
            <person name="Chen Z."/>
            <person name="Childers C.P."/>
            <person name="Glastad K.M."/>
            <person name="Gokhale K."/>
            <person name="Gowin J."/>
            <person name="Gronenberg W."/>
            <person name="Hermansen R.A."/>
            <person name="Hu H."/>
            <person name="Hunt B.G."/>
            <person name="Huylmans A.K."/>
            <person name="Khalil S.M."/>
            <person name="Mitchell R.D."/>
            <person name="Munoz-Torres M.C."/>
            <person name="Mustard J.A."/>
            <person name="Pan H."/>
            <person name="Reese J.T."/>
            <person name="Scharf M.E."/>
            <person name="Sun F."/>
            <person name="Vogel H."/>
            <person name="Xiao J."/>
            <person name="Yang W."/>
            <person name="Yang Z."/>
            <person name="Yang Z."/>
            <person name="Zhou J."/>
            <person name="Zhu J."/>
            <person name="Brent C.S."/>
            <person name="Elsik C.G."/>
            <person name="Goodisman M.A."/>
            <person name="Liberles D.A."/>
            <person name="Roe R.M."/>
            <person name="Vargo E.L."/>
            <person name="Vilcinskas A."/>
            <person name="Wang J."/>
            <person name="Bornberg-Bauer E."/>
            <person name="Korb J."/>
            <person name="Zhang G."/>
            <person name="Liebig J."/>
        </authorList>
    </citation>
    <scope>NUCLEOTIDE SEQUENCE [LARGE SCALE GENOMIC DNA]</scope>
    <source>
        <tissue evidence="1">Whole organism</tissue>
    </source>
</reference>
<accession>A0A067RS89</accession>
<evidence type="ECO:0000313" key="2">
    <source>
        <dbReference type="Proteomes" id="UP000027135"/>
    </source>
</evidence>
<dbReference type="EMBL" id="KK852498">
    <property type="protein sequence ID" value="KDR22674.1"/>
    <property type="molecule type" value="Genomic_DNA"/>
</dbReference>
<protein>
    <submittedName>
        <fullName evidence="1">Uncharacterized protein</fullName>
    </submittedName>
</protein>